<evidence type="ECO:0000256" key="1">
    <source>
        <dbReference type="ARBA" id="ARBA00004651"/>
    </source>
</evidence>
<feature type="transmembrane region" description="Helical" evidence="8">
    <location>
        <begin position="20"/>
        <end position="45"/>
    </location>
</feature>
<dbReference type="eggNOG" id="arCOG02792">
    <property type="taxonomic scope" value="Archaea"/>
</dbReference>
<dbReference type="GO" id="GO:0005886">
    <property type="term" value="C:plasma membrane"/>
    <property type="evidence" value="ECO:0007669"/>
    <property type="project" value="UniProtKB-SubCell"/>
</dbReference>
<feature type="transmembrane region" description="Helical" evidence="8">
    <location>
        <begin position="173"/>
        <end position="194"/>
    </location>
</feature>
<feature type="transmembrane region" description="Helical" evidence="8">
    <location>
        <begin position="246"/>
        <end position="267"/>
    </location>
</feature>
<evidence type="ECO:0000313" key="10">
    <source>
        <dbReference type="EMBL" id="AFZ70044.1"/>
    </source>
</evidence>
<dbReference type="InterPro" id="IPR005828">
    <property type="entry name" value="MFS_sugar_transport-like"/>
</dbReference>
<dbReference type="InParanoid" id="L0A9E7"/>
<dbReference type="Proteomes" id="UP000010469">
    <property type="component" value="Chromosome"/>
</dbReference>
<feature type="transmembrane region" description="Helical" evidence="8">
    <location>
        <begin position="80"/>
        <end position="102"/>
    </location>
</feature>
<dbReference type="STRING" id="1056495.Calag_0263"/>
<feature type="domain" description="Major facilitator superfamily (MFS) profile" evidence="9">
    <location>
        <begin position="1"/>
        <end position="424"/>
    </location>
</feature>
<evidence type="ECO:0000256" key="7">
    <source>
        <dbReference type="ARBA" id="ARBA00023136"/>
    </source>
</evidence>
<dbReference type="InterPro" id="IPR020846">
    <property type="entry name" value="MFS_dom"/>
</dbReference>
<dbReference type="HOGENOM" id="CLU_055959_0_0_2"/>
<evidence type="ECO:0000256" key="4">
    <source>
        <dbReference type="ARBA" id="ARBA00022692"/>
    </source>
</evidence>
<evidence type="ECO:0000256" key="8">
    <source>
        <dbReference type="SAM" id="Phobius"/>
    </source>
</evidence>
<reference evidence="11" key="1">
    <citation type="submission" date="2012-03" db="EMBL/GenBank/DDBJ databases">
        <title>Complete genome of Caldisphaera lagunensis DSM 15908.</title>
        <authorList>
            <person name="Lucas S."/>
            <person name="Copeland A."/>
            <person name="Lapidus A."/>
            <person name="Glavina del Rio T."/>
            <person name="Dalin E."/>
            <person name="Tice H."/>
            <person name="Bruce D."/>
            <person name="Goodwin L."/>
            <person name="Pitluck S."/>
            <person name="Peters L."/>
            <person name="Mikhailova N."/>
            <person name="Teshima H."/>
            <person name="Kyrpides N."/>
            <person name="Mavromatis K."/>
            <person name="Ivanova N."/>
            <person name="Brettin T."/>
            <person name="Detter J.C."/>
            <person name="Han C."/>
            <person name="Larimer F."/>
            <person name="Land M."/>
            <person name="Hauser L."/>
            <person name="Markowitz V."/>
            <person name="Cheng J.-F."/>
            <person name="Hugenholtz P."/>
            <person name="Woyke T."/>
            <person name="Wu D."/>
            <person name="Spring S."/>
            <person name="Schroeder M."/>
            <person name="Brambilla E."/>
            <person name="Klenk H.-P."/>
            <person name="Eisen J.A."/>
        </authorList>
    </citation>
    <scope>NUCLEOTIDE SEQUENCE [LARGE SCALE GENOMIC DNA]</scope>
    <source>
        <strain evidence="11">DSM 15908 / JCM 11604 / IC-154</strain>
    </source>
</reference>
<feature type="transmembrane region" description="Helical" evidence="8">
    <location>
        <begin position="398"/>
        <end position="418"/>
    </location>
</feature>
<dbReference type="KEGG" id="clg:Calag_0263"/>
<dbReference type="RefSeq" id="WP_015231942.1">
    <property type="nucleotide sequence ID" value="NC_019791.1"/>
</dbReference>
<evidence type="ECO:0000256" key="2">
    <source>
        <dbReference type="ARBA" id="ARBA00022448"/>
    </source>
</evidence>
<dbReference type="PROSITE" id="PS50850">
    <property type="entry name" value="MFS"/>
    <property type="match status" value="1"/>
</dbReference>
<keyword evidence="11" id="KW-1185">Reference proteome</keyword>
<keyword evidence="2" id="KW-0813">Transport</keyword>
<feature type="transmembrane region" description="Helical" evidence="8">
    <location>
        <begin position="145"/>
        <end position="167"/>
    </location>
</feature>
<feature type="transmembrane region" description="Helical" evidence="8">
    <location>
        <begin position="335"/>
        <end position="357"/>
    </location>
</feature>
<feature type="transmembrane region" description="Helical" evidence="8">
    <location>
        <begin position="108"/>
        <end position="133"/>
    </location>
</feature>
<protein>
    <submittedName>
        <fullName evidence="10">Major Facilitator Superfamily transporter</fullName>
    </submittedName>
</protein>
<evidence type="ECO:0000313" key="11">
    <source>
        <dbReference type="Proteomes" id="UP000010469"/>
    </source>
</evidence>
<keyword evidence="4 8" id="KW-0812">Transmembrane</keyword>
<dbReference type="InterPro" id="IPR051084">
    <property type="entry name" value="H+-coupled_symporters"/>
</dbReference>
<dbReference type="Pfam" id="PF00083">
    <property type="entry name" value="Sugar_tr"/>
    <property type="match status" value="1"/>
</dbReference>
<feature type="transmembrane region" description="Helical" evidence="8">
    <location>
        <begin position="51"/>
        <end position="68"/>
    </location>
</feature>
<sequence length="442" mass="49267">MKILSDIIKIVDKMGWNRTLTLAFLSLGIGFFMWGVITTLGILTYPEYHNVYYLVYVSSIPLIGDLLLSRLSDISLGRKTTFFITMFLYSLGSIIFILNSAFWGSNIYVTLAAYTIAIIGVEGEVPVALSLIAELFPLKYREKMLVILPNFDNIGAVIASLIAFLTYYVSSSFAIEGISMGIVALVGALIAIIVRFSLPESIRWLVVKGKTNKAKDELNKIKGGLNIQEEPINLNITKNTSLGFRYSFLAIIGISQYLTYGLMAYVIADYYFTGLSLDLVVLFANVGASIGGVVAMMLVDKLGTRKFATISYLGGFLTMIPVLIYVALFKNYIVMFYPLLFLNMIFSEFGWAVRTVYEPTLMPTRSRAFLVGLIRAPIMLIYTISVYLTASFTELEFVIYNMILWGIGALAAGAWHIFGYDINRVPLEKTSGEEKISQKIIQ</sequence>
<comment type="subcellular location">
    <subcellularLocation>
        <location evidence="1">Cell membrane</location>
        <topology evidence="1">Multi-pass membrane protein</topology>
    </subcellularLocation>
</comment>
<dbReference type="GO" id="GO:0015293">
    <property type="term" value="F:symporter activity"/>
    <property type="evidence" value="ECO:0007669"/>
    <property type="project" value="UniProtKB-KW"/>
</dbReference>
<evidence type="ECO:0000256" key="3">
    <source>
        <dbReference type="ARBA" id="ARBA00022475"/>
    </source>
</evidence>
<dbReference type="SUPFAM" id="SSF103473">
    <property type="entry name" value="MFS general substrate transporter"/>
    <property type="match status" value="1"/>
</dbReference>
<name>L0A9E7_CALLD</name>
<dbReference type="EMBL" id="CP003378">
    <property type="protein sequence ID" value="AFZ70044.1"/>
    <property type="molecule type" value="Genomic_DNA"/>
</dbReference>
<feature type="transmembrane region" description="Helical" evidence="8">
    <location>
        <begin position="279"/>
        <end position="298"/>
    </location>
</feature>
<keyword evidence="6 8" id="KW-1133">Transmembrane helix</keyword>
<evidence type="ECO:0000256" key="5">
    <source>
        <dbReference type="ARBA" id="ARBA00022847"/>
    </source>
</evidence>
<organism evidence="10 11">
    <name type="scientific">Caldisphaera lagunensis (strain DSM 15908 / JCM 11604 / ANMR 0165 / IC-154)</name>
    <dbReference type="NCBI Taxonomy" id="1056495"/>
    <lineage>
        <taxon>Archaea</taxon>
        <taxon>Thermoproteota</taxon>
        <taxon>Thermoprotei</taxon>
        <taxon>Acidilobales</taxon>
        <taxon>Caldisphaeraceae</taxon>
        <taxon>Caldisphaera</taxon>
    </lineage>
</organism>
<keyword evidence="3" id="KW-1003">Cell membrane</keyword>
<dbReference type="AlphaFoldDB" id="L0A9E7"/>
<dbReference type="PANTHER" id="PTHR43528:SF1">
    <property type="entry name" value="ALPHA-KETOGLUTARATE PERMEASE"/>
    <property type="match status" value="1"/>
</dbReference>
<feature type="transmembrane region" description="Helical" evidence="8">
    <location>
        <begin position="310"/>
        <end position="329"/>
    </location>
</feature>
<dbReference type="GeneID" id="14211523"/>
<proteinExistence type="predicted"/>
<evidence type="ECO:0000256" key="6">
    <source>
        <dbReference type="ARBA" id="ARBA00022989"/>
    </source>
</evidence>
<keyword evidence="7 8" id="KW-0472">Membrane</keyword>
<dbReference type="Gene3D" id="1.20.1250.20">
    <property type="entry name" value="MFS general substrate transporter like domains"/>
    <property type="match status" value="2"/>
</dbReference>
<dbReference type="PANTHER" id="PTHR43528">
    <property type="entry name" value="ALPHA-KETOGLUTARATE PERMEASE"/>
    <property type="match status" value="1"/>
</dbReference>
<feature type="transmembrane region" description="Helical" evidence="8">
    <location>
        <begin position="369"/>
        <end position="392"/>
    </location>
</feature>
<dbReference type="InterPro" id="IPR036259">
    <property type="entry name" value="MFS_trans_sf"/>
</dbReference>
<keyword evidence="5" id="KW-0769">Symport</keyword>
<evidence type="ECO:0000259" key="9">
    <source>
        <dbReference type="PROSITE" id="PS50850"/>
    </source>
</evidence>
<accession>L0A9E7</accession>
<gene>
    <name evidence="10" type="ordered locus">Calag_0263</name>
</gene>